<evidence type="ECO:0000256" key="1">
    <source>
        <dbReference type="SAM" id="MobiDB-lite"/>
    </source>
</evidence>
<dbReference type="VEuPathDB" id="TriTrypDB:Lsey_0195_0080"/>
<evidence type="ECO:0000313" key="2">
    <source>
        <dbReference type="EMBL" id="KPI85315.1"/>
    </source>
</evidence>
<feature type="compositionally biased region" description="Polar residues" evidence="1">
    <location>
        <begin position="179"/>
        <end position="189"/>
    </location>
</feature>
<dbReference type="AlphaFoldDB" id="A0A0N1I3A0"/>
<dbReference type="OMA" id="YMAHRRE"/>
<organism evidence="2 3">
    <name type="scientific">Leptomonas seymouri</name>
    <dbReference type="NCBI Taxonomy" id="5684"/>
    <lineage>
        <taxon>Eukaryota</taxon>
        <taxon>Discoba</taxon>
        <taxon>Euglenozoa</taxon>
        <taxon>Kinetoplastea</taxon>
        <taxon>Metakinetoplastina</taxon>
        <taxon>Trypanosomatida</taxon>
        <taxon>Trypanosomatidae</taxon>
        <taxon>Leishmaniinae</taxon>
        <taxon>Leptomonas</taxon>
    </lineage>
</organism>
<feature type="compositionally biased region" description="Low complexity" evidence="1">
    <location>
        <begin position="15"/>
        <end position="30"/>
    </location>
</feature>
<feature type="compositionally biased region" description="Basic residues" evidence="1">
    <location>
        <begin position="1"/>
        <end position="10"/>
    </location>
</feature>
<proteinExistence type="predicted"/>
<dbReference type="EMBL" id="LJSK01000195">
    <property type="protein sequence ID" value="KPI85315.1"/>
    <property type="molecule type" value="Genomic_DNA"/>
</dbReference>
<name>A0A0N1I3A0_LEPSE</name>
<evidence type="ECO:0000313" key="3">
    <source>
        <dbReference type="Proteomes" id="UP000038009"/>
    </source>
</evidence>
<feature type="region of interest" description="Disordered" evidence="1">
    <location>
        <begin position="219"/>
        <end position="285"/>
    </location>
</feature>
<accession>A0A0N1I3A0</accession>
<dbReference type="Proteomes" id="UP000038009">
    <property type="component" value="Unassembled WGS sequence"/>
</dbReference>
<dbReference type="OrthoDB" id="273877at2759"/>
<reference evidence="2 3" key="1">
    <citation type="journal article" date="2015" name="PLoS Pathog.">
        <title>Leptomonas seymouri: Adaptations to the Dixenous Life Cycle Analyzed by Genome Sequencing, Transcriptome Profiling and Co-infection with Leishmania donovani.</title>
        <authorList>
            <person name="Kraeva N."/>
            <person name="Butenko A."/>
            <person name="Hlavacova J."/>
            <person name="Kostygov A."/>
            <person name="Myskova J."/>
            <person name="Grybchuk D."/>
            <person name="Lestinova T."/>
            <person name="Votypka J."/>
            <person name="Volf P."/>
            <person name="Opperdoes F."/>
            <person name="Flegontov P."/>
            <person name="Lukes J."/>
            <person name="Yurchenko V."/>
        </authorList>
    </citation>
    <scope>NUCLEOTIDE SEQUENCE [LARGE SCALE GENOMIC DNA]</scope>
    <source>
        <strain evidence="2 3">ATCC 30220</strain>
    </source>
</reference>
<feature type="compositionally biased region" description="Low complexity" evidence="1">
    <location>
        <begin position="67"/>
        <end position="86"/>
    </location>
</feature>
<protein>
    <submittedName>
        <fullName evidence="2">Uncharacterized protein</fullName>
    </submittedName>
</protein>
<sequence length="332" mass="34109">MRPLKIKRRTSVTESAKSLQATTASASSSAGPVTDRAVSETPALVPTPPPSRQARGEPSPPSHSDQATPASSGSTTATTTQRTAVARSGVKFSSELDNANVEAYLEYLTHPHTSWGSALRYMAHRREVIESHRTSVFARSLVSSRRSSFASTMRSEGGDDALEMSMTSVASAPAGFPRSASNASKTQTGKLLKGRLGDPNSVPTLSLVATSMGTPSAATPLTSFAAGNENQSRTASSHLSVDTGQRRGSTSKGRLSRGGALAGRGATRVTTSASETTTSVPGPDLTVGGTHLQTGSTNLFVGSVSASAVSRLNASRDGATGCKGARAKMKGN</sequence>
<feature type="region of interest" description="Disordered" evidence="1">
    <location>
        <begin position="173"/>
        <end position="206"/>
    </location>
</feature>
<keyword evidence="3" id="KW-1185">Reference proteome</keyword>
<feature type="compositionally biased region" description="Polar residues" evidence="1">
    <location>
        <begin position="228"/>
        <end position="252"/>
    </location>
</feature>
<feature type="compositionally biased region" description="Low complexity" evidence="1">
    <location>
        <begin position="257"/>
        <end position="280"/>
    </location>
</feature>
<feature type="region of interest" description="Disordered" evidence="1">
    <location>
        <begin position="1"/>
        <end position="86"/>
    </location>
</feature>
<gene>
    <name evidence="2" type="ORF">ABL78_5627</name>
</gene>
<comment type="caution">
    <text evidence="2">The sequence shown here is derived from an EMBL/GenBank/DDBJ whole genome shotgun (WGS) entry which is preliminary data.</text>
</comment>